<dbReference type="Proteomes" id="UP000646579">
    <property type="component" value="Unassembled WGS sequence"/>
</dbReference>
<gene>
    <name evidence="1" type="ORF">GCM10007989_22350</name>
</gene>
<keyword evidence="2" id="KW-1185">Reference proteome</keyword>
<dbReference type="AlphaFoldDB" id="A0A918S6Y9"/>
<protein>
    <recommendedName>
        <fullName evidence="3">DUF72 domain-containing protein</fullName>
    </recommendedName>
</protein>
<accession>A0A918S6Y9</accession>
<reference evidence="1" key="2">
    <citation type="submission" date="2020-09" db="EMBL/GenBank/DDBJ databases">
        <authorList>
            <person name="Sun Q."/>
            <person name="Kim S."/>
        </authorList>
    </citation>
    <scope>NUCLEOTIDE SEQUENCE</scope>
    <source>
        <strain evidence="1">KCTC 32437</strain>
    </source>
</reference>
<comment type="caution">
    <text evidence="1">The sequence shown here is derived from an EMBL/GenBank/DDBJ whole genome shotgun (WGS) entry which is preliminary data.</text>
</comment>
<organism evidence="1 2">
    <name type="scientific">Devosia pacifica</name>
    <dbReference type="NCBI Taxonomy" id="1335967"/>
    <lineage>
        <taxon>Bacteria</taxon>
        <taxon>Pseudomonadati</taxon>
        <taxon>Pseudomonadota</taxon>
        <taxon>Alphaproteobacteria</taxon>
        <taxon>Hyphomicrobiales</taxon>
        <taxon>Devosiaceae</taxon>
        <taxon>Devosia</taxon>
    </lineage>
</organism>
<evidence type="ECO:0000313" key="1">
    <source>
        <dbReference type="EMBL" id="GHA26142.1"/>
    </source>
</evidence>
<dbReference type="Gene3D" id="3.20.20.410">
    <property type="entry name" value="Protein of unknown function UPF0759"/>
    <property type="match status" value="1"/>
</dbReference>
<dbReference type="InterPro" id="IPR002763">
    <property type="entry name" value="DUF72"/>
</dbReference>
<dbReference type="PANTHER" id="PTHR30348">
    <property type="entry name" value="UNCHARACTERIZED PROTEIN YECE"/>
    <property type="match status" value="1"/>
</dbReference>
<reference evidence="1" key="1">
    <citation type="journal article" date="2014" name="Int. J. Syst. Evol. Microbiol.">
        <title>Complete genome sequence of Corynebacterium casei LMG S-19264T (=DSM 44701T), isolated from a smear-ripened cheese.</title>
        <authorList>
            <consortium name="US DOE Joint Genome Institute (JGI-PGF)"/>
            <person name="Walter F."/>
            <person name="Albersmeier A."/>
            <person name="Kalinowski J."/>
            <person name="Ruckert C."/>
        </authorList>
    </citation>
    <scope>NUCLEOTIDE SEQUENCE</scope>
    <source>
        <strain evidence="1">KCTC 32437</strain>
    </source>
</reference>
<dbReference type="PANTHER" id="PTHR30348:SF4">
    <property type="entry name" value="DUF72 DOMAIN-CONTAINING PROTEIN"/>
    <property type="match status" value="1"/>
</dbReference>
<proteinExistence type="predicted"/>
<evidence type="ECO:0008006" key="3">
    <source>
        <dbReference type="Google" id="ProtNLM"/>
    </source>
</evidence>
<dbReference type="EMBL" id="BMZE01000002">
    <property type="protein sequence ID" value="GHA26142.1"/>
    <property type="molecule type" value="Genomic_DNA"/>
</dbReference>
<dbReference type="Pfam" id="PF01904">
    <property type="entry name" value="DUF72"/>
    <property type="match status" value="1"/>
</dbReference>
<name>A0A918S6Y9_9HYPH</name>
<dbReference type="SUPFAM" id="SSF117396">
    <property type="entry name" value="TM1631-like"/>
    <property type="match status" value="1"/>
</dbReference>
<sequence length="302" mass="33930">MEEAKVARGTARIGIAGWVYAPWRGHFYPEGLVQKNELSYASEQLGIIEINATFRATQKRTSFANWGRQARDGFVFSIKGPQAVTHIKRLKDCKEPLARFFASGPLVLGEKLGPFIWQLPPNMKFDPARLEDFLALLPTSIEEYLELAGMASGDEDAPQIDTSSIGPIRHAMEARHESFDCGAFRELLAQHNVAQVIPDTIQMPRRDVTADFVYCRLQGPARDVAKGYEPADLDNWASQIEEWTSAGKDVFAFFVHEDKLHAPDNAKALIERLVQHQKRGTVWQSRLCKAMPSRVYNDGQAT</sequence>
<dbReference type="InterPro" id="IPR036520">
    <property type="entry name" value="UPF0759_sf"/>
</dbReference>
<evidence type="ECO:0000313" key="2">
    <source>
        <dbReference type="Proteomes" id="UP000646579"/>
    </source>
</evidence>